<protein>
    <recommendedName>
        <fullName evidence="4">FLYWCH-type domain-containing protein</fullName>
    </recommendedName>
</protein>
<evidence type="ECO:0000256" key="1">
    <source>
        <dbReference type="ARBA" id="ARBA00022723"/>
    </source>
</evidence>
<dbReference type="Gene3D" id="2.20.25.240">
    <property type="match status" value="1"/>
</dbReference>
<name>A0A814FNV0_9BILA</name>
<dbReference type="EMBL" id="CAJNOC010003464">
    <property type="protein sequence ID" value="CAF0983835.1"/>
    <property type="molecule type" value="Genomic_DNA"/>
</dbReference>
<evidence type="ECO:0000259" key="4">
    <source>
        <dbReference type="Pfam" id="PF04500"/>
    </source>
</evidence>
<sequence>MNELASAMSSLSVNNIDNIGTISSSQKGHPQLCLNGQYYRLADTNKRGECKWRSIKSTCKVRCTTYGEAIGETYNVTFNII</sequence>
<keyword evidence="6" id="KW-1185">Reference proteome</keyword>
<proteinExistence type="predicted"/>
<gene>
    <name evidence="5" type="ORF">OXX778_LOCUS15560</name>
</gene>
<evidence type="ECO:0000256" key="2">
    <source>
        <dbReference type="ARBA" id="ARBA00022771"/>
    </source>
</evidence>
<dbReference type="GO" id="GO:0008270">
    <property type="term" value="F:zinc ion binding"/>
    <property type="evidence" value="ECO:0007669"/>
    <property type="project" value="UniProtKB-KW"/>
</dbReference>
<keyword evidence="1" id="KW-0479">Metal-binding</keyword>
<organism evidence="5 6">
    <name type="scientific">Brachionus calyciflorus</name>
    <dbReference type="NCBI Taxonomy" id="104777"/>
    <lineage>
        <taxon>Eukaryota</taxon>
        <taxon>Metazoa</taxon>
        <taxon>Spiralia</taxon>
        <taxon>Gnathifera</taxon>
        <taxon>Rotifera</taxon>
        <taxon>Eurotatoria</taxon>
        <taxon>Monogononta</taxon>
        <taxon>Pseudotrocha</taxon>
        <taxon>Ploima</taxon>
        <taxon>Brachionidae</taxon>
        <taxon>Brachionus</taxon>
    </lineage>
</organism>
<comment type="caution">
    <text evidence="5">The sequence shown here is derived from an EMBL/GenBank/DDBJ whole genome shotgun (WGS) entry which is preliminary data.</text>
</comment>
<keyword evidence="3" id="KW-0862">Zinc</keyword>
<dbReference type="InterPro" id="IPR007588">
    <property type="entry name" value="Znf_FLYWCH"/>
</dbReference>
<keyword evidence="2" id="KW-0863">Zinc-finger</keyword>
<dbReference type="AlphaFoldDB" id="A0A814FNV0"/>
<evidence type="ECO:0000313" key="5">
    <source>
        <dbReference type="EMBL" id="CAF0983835.1"/>
    </source>
</evidence>
<accession>A0A814FNV0</accession>
<dbReference type="Proteomes" id="UP000663879">
    <property type="component" value="Unassembled WGS sequence"/>
</dbReference>
<dbReference type="Pfam" id="PF04500">
    <property type="entry name" value="FLYWCH"/>
    <property type="match status" value="1"/>
</dbReference>
<evidence type="ECO:0000256" key="3">
    <source>
        <dbReference type="ARBA" id="ARBA00022833"/>
    </source>
</evidence>
<reference evidence="5" key="1">
    <citation type="submission" date="2021-02" db="EMBL/GenBank/DDBJ databases">
        <authorList>
            <person name="Nowell W R."/>
        </authorList>
    </citation>
    <scope>NUCLEOTIDE SEQUENCE</scope>
    <source>
        <strain evidence="5">Ploen Becks lab</strain>
    </source>
</reference>
<evidence type="ECO:0000313" key="6">
    <source>
        <dbReference type="Proteomes" id="UP000663879"/>
    </source>
</evidence>
<feature type="domain" description="FLYWCH-type" evidence="4">
    <location>
        <begin position="23"/>
        <end position="66"/>
    </location>
</feature>